<dbReference type="Proteomes" id="UP000694557">
    <property type="component" value="Unassembled WGS sequence"/>
</dbReference>
<dbReference type="PRINTS" id="PR00363">
    <property type="entry name" value="CYTOCHROMEB5"/>
</dbReference>
<evidence type="ECO:0000313" key="13">
    <source>
        <dbReference type="Proteomes" id="UP000694557"/>
    </source>
</evidence>
<protein>
    <submittedName>
        <fullName evidence="12">Cytochrome b5 type B</fullName>
    </submittedName>
</protein>
<evidence type="ECO:0000256" key="3">
    <source>
        <dbReference type="ARBA" id="ARBA00022692"/>
    </source>
</evidence>
<dbReference type="InterPro" id="IPR001199">
    <property type="entry name" value="Cyt_B5-like_heme/steroid-bd"/>
</dbReference>
<dbReference type="Pfam" id="PF00173">
    <property type="entry name" value="Cyt-b5"/>
    <property type="match status" value="1"/>
</dbReference>
<dbReference type="Ensembl" id="ENSOKIT00005119531.1">
    <property type="protein sequence ID" value="ENSOKIP00005111650.1"/>
    <property type="gene ID" value="ENSOKIG00005048633.1"/>
</dbReference>
<dbReference type="InterPro" id="IPR050668">
    <property type="entry name" value="Cytochrome_b5"/>
</dbReference>
<comment type="similarity">
    <text evidence="8 9">Belongs to the cytochrome b5 family.</text>
</comment>
<feature type="domain" description="Cytochrome b5 heme-binding" evidence="11">
    <location>
        <begin position="34"/>
        <end position="110"/>
    </location>
</feature>
<dbReference type="Gene3D" id="3.10.120.10">
    <property type="entry name" value="Cytochrome b5-like heme/steroid binding domain"/>
    <property type="match status" value="1"/>
</dbReference>
<dbReference type="InterPro" id="IPR036400">
    <property type="entry name" value="Cyt_B5-like_heme/steroid_sf"/>
</dbReference>
<accession>A0A8C7L255</accession>
<dbReference type="GeneTree" id="ENSGT00940000155584"/>
<gene>
    <name evidence="12" type="primary">LOC109887612</name>
</gene>
<reference evidence="12" key="2">
    <citation type="submission" date="2025-09" db="UniProtKB">
        <authorList>
            <consortium name="Ensembl"/>
        </authorList>
    </citation>
    <scope>IDENTIFICATION</scope>
</reference>
<dbReference type="PROSITE" id="PS00191">
    <property type="entry name" value="CYTOCHROME_B5_1"/>
    <property type="match status" value="1"/>
</dbReference>
<evidence type="ECO:0000256" key="7">
    <source>
        <dbReference type="ARBA" id="ARBA00023136"/>
    </source>
</evidence>
<evidence type="ECO:0000256" key="4">
    <source>
        <dbReference type="ARBA" id="ARBA00022723"/>
    </source>
</evidence>
<evidence type="ECO:0000256" key="1">
    <source>
        <dbReference type="ARBA" id="ARBA00004370"/>
    </source>
</evidence>
<evidence type="ECO:0000259" key="11">
    <source>
        <dbReference type="PROSITE" id="PS50255"/>
    </source>
</evidence>
<dbReference type="GO" id="GO:0046872">
    <property type="term" value="F:metal ion binding"/>
    <property type="evidence" value="ECO:0007669"/>
    <property type="project" value="UniProtKB-UniRule"/>
</dbReference>
<name>A0A8C7L255_ONCKI</name>
<feature type="region of interest" description="Disordered" evidence="10">
    <location>
        <begin position="1"/>
        <end position="25"/>
    </location>
</feature>
<dbReference type="PANTHER" id="PTHR19359">
    <property type="entry name" value="CYTOCHROME B5"/>
    <property type="match status" value="1"/>
</dbReference>
<evidence type="ECO:0000313" key="12">
    <source>
        <dbReference type="Ensembl" id="ENSOKIP00005111650.1"/>
    </source>
</evidence>
<evidence type="ECO:0000256" key="8">
    <source>
        <dbReference type="ARBA" id="ARBA00038168"/>
    </source>
</evidence>
<dbReference type="AlphaFoldDB" id="A0A8C7L255"/>
<keyword evidence="3" id="KW-0812">Transmembrane</keyword>
<organism evidence="12 13">
    <name type="scientific">Oncorhynchus kisutch</name>
    <name type="common">Coho salmon</name>
    <name type="synonym">Salmo kisutch</name>
    <dbReference type="NCBI Taxonomy" id="8019"/>
    <lineage>
        <taxon>Eukaryota</taxon>
        <taxon>Metazoa</taxon>
        <taxon>Chordata</taxon>
        <taxon>Craniata</taxon>
        <taxon>Vertebrata</taxon>
        <taxon>Euteleostomi</taxon>
        <taxon>Actinopterygii</taxon>
        <taxon>Neopterygii</taxon>
        <taxon>Teleostei</taxon>
        <taxon>Protacanthopterygii</taxon>
        <taxon>Salmoniformes</taxon>
        <taxon>Salmonidae</taxon>
        <taxon>Salmoninae</taxon>
        <taxon>Oncorhynchus</taxon>
    </lineage>
</organism>
<dbReference type="InterPro" id="IPR018506">
    <property type="entry name" value="Cyt_B5_heme-BS"/>
</dbReference>
<comment type="subcellular location">
    <subcellularLocation>
        <location evidence="1">Membrane</location>
    </subcellularLocation>
</comment>
<evidence type="ECO:0000256" key="5">
    <source>
        <dbReference type="ARBA" id="ARBA00022982"/>
    </source>
</evidence>
<keyword evidence="7" id="KW-0472">Membrane</keyword>
<dbReference type="GO" id="GO:0020037">
    <property type="term" value="F:heme binding"/>
    <property type="evidence" value="ECO:0007669"/>
    <property type="project" value="UniProtKB-UniRule"/>
</dbReference>
<reference evidence="12" key="1">
    <citation type="submission" date="2025-08" db="UniProtKB">
        <authorList>
            <consortium name="Ensembl"/>
        </authorList>
    </citation>
    <scope>IDENTIFICATION</scope>
</reference>
<keyword evidence="5" id="KW-0813">Transport</keyword>
<evidence type="ECO:0000256" key="6">
    <source>
        <dbReference type="ARBA" id="ARBA00023004"/>
    </source>
</evidence>
<dbReference type="PANTHER" id="PTHR19359:SF95">
    <property type="entry name" value="CYTOCHROME B5 TYPE B"/>
    <property type="match status" value="1"/>
</dbReference>
<keyword evidence="2 9" id="KW-0349">Heme</keyword>
<evidence type="ECO:0000256" key="2">
    <source>
        <dbReference type="ARBA" id="ARBA00022617"/>
    </source>
</evidence>
<evidence type="ECO:0000256" key="9">
    <source>
        <dbReference type="RuleBase" id="RU362121"/>
    </source>
</evidence>
<dbReference type="SUPFAM" id="SSF55856">
    <property type="entry name" value="Cytochrome b5-like heme/steroid binding domain"/>
    <property type="match status" value="1"/>
</dbReference>
<keyword evidence="5" id="KW-0249">Electron transport</keyword>
<evidence type="ECO:0000256" key="10">
    <source>
        <dbReference type="SAM" id="MobiDB-lite"/>
    </source>
</evidence>
<sequence length="224" mass="25056">MGEEMNENMINTNGAANSMGDVNHTAEKTTDSDVKYYTLEEIKAHNLSKDVWLIIHDKVYNITSFLAEHPGGEEVLVEQAGADATESFEDVGHSTDARELLIQYYIGELHMDDRKKGGTNVKYSSKCSVKMFYNNVTPILLMLTLELCFINNNKNSPTGRIHYNRRWLELVDHMVDTCHSCSCCGYHVSILHAGAQVFLSPDAVVASHSFCLEALTCLTKPPLH</sequence>
<dbReference type="PROSITE" id="PS50255">
    <property type="entry name" value="CYTOCHROME_B5_2"/>
    <property type="match status" value="1"/>
</dbReference>
<keyword evidence="4 9" id="KW-0479">Metal-binding</keyword>
<proteinExistence type="inferred from homology"/>
<dbReference type="FunFam" id="3.10.120.10:FF:000002">
    <property type="entry name" value="Cytochrome b5 type B"/>
    <property type="match status" value="1"/>
</dbReference>
<dbReference type="GO" id="GO:0016020">
    <property type="term" value="C:membrane"/>
    <property type="evidence" value="ECO:0007669"/>
    <property type="project" value="UniProtKB-SubCell"/>
</dbReference>
<dbReference type="SMART" id="SM01117">
    <property type="entry name" value="Cyt-b5"/>
    <property type="match status" value="1"/>
</dbReference>
<keyword evidence="13" id="KW-1185">Reference proteome</keyword>
<keyword evidence="6 9" id="KW-0408">Iron</keyword>